<protein>
    <submittedName>
        <fullName evidence="2">AIPR family protein</fullName>
    </submittedName>
</protein>
<sequence>MSTWINAYESLSEIKKYGDNALGLFALGLKFGLDDLASIGVDAVTDGSDDKKLDIVYINSEDGYAVIGQCYFCNNNKESAPSNKASDLNTGLAWLLQRDIDEIPKRIRSAAINLRECLENGSIKQLNIWYIHNLPESKNVEDELITVQHTATTIIEQCLNNQTIKGNINYKEVGSTTLNEWYEDCKTPILINTEIELSCLNGYEINSKDWSAYSTAIDAVDLYRLYKRYRQKIFSANVRDYLGSRSTDSNINHGIKNTIKSDTDNFWAYNNGLTILTHGYELNGNKIKLKGLSIVNGAQTTGAIGSLKNSPKKEVKVQARFIAVKDDNKGLIENIIRYNNSQNKVEAADFRSTDRIQKRLKKEFESIPNAEYEGGRRGSVSDVIRRRPNLLSSYSVGQALAAFHGEPIVAYNKKAGIWINNKTYDKLFNDNTKAAHIVTCYSLVRAIEDIKMSLQNKTNLTQGDEKLLDFFRQRGAIYLTTYAVAKCLESIIGRAIPNLFRVSFGNQCSPSQARNNWKEVLEVIVSFLEHLKPAVEKGLTNMVEIDKAVDTFRTLITSIRKVHTLGFDDFKDKISPP</sequence>
<reference evidence="2 3" key="1">
    <citation type="submission" date="2023-04" db="EMBL/GenBank/DDBJ databases">
        <title>Genome dynamics across the evolutionary transition to endosymbiosis.</title>
        <authorList>
            <person name="Siozios S."/>
            <person name="Nadal-Jimenez P."/>
            <person name="Azagi T."/>
            <person name="Sprong H."/>
            <person name="Frost C.L."/>
            <person name="Parratt S.R."/>
            <person name="Taylor G."/>
            <person name="Brettell L."/>
            <person name="Lew K.C."/>
            <person name="Croft L."/>
            <person name="King K.C."/>
            <person name="Brockhurst M.A."/>
            <person name="Hypsa V."/>
            <person name="Novakova E."/>
            <person name="Darby A.C."/>
            <person name="Hurst G.D.D."/>
        </authorList>
    </citation>
    <scope>NUCLEOTIDE SEQUENCE [LARGE SCALE GENOMIC DNA]</scope>
    <source>
        <strain evidence="3">aApi_AU</strain>
    </source>
</reference>
<gene>
    <name evidence="2" type="ORF">QG404_04120</name>
</gene>
<proteinExistence type="predicted"/>
<organism evidence="2 3">
    <name type="scientific">Arsenophonus apicola</name>
    <dbReference type="NCBI Taxonomy" id="2879119"/>
    <lineage>
        <taxon>Bacteria</taxon>
        <taxon>Pseudomonadati</taxon>
        <taxon>Pseudomonadota</taxon>
        <taxon>Gammaproteobacteria</taxon>
        <taxon>Enterobacterales</taxon>
        <taxon>Morganellaceae</taxon>
        <taxon>Arsenophonus</taxon>
    </lineage>
</organism>
<dbReference type="Proteomes" id="UP001231859">
    <property type="component" value="Chromosome"/>
</dbReference>
<dbReference type="Pfam" id="PF10592">
    <property type="entry name" value="AIPR"/>
    <property type="match status" value="1"/>
</dbReference>
<dbReference type="RefSeq" id="WP_280939124.1">
    <property type="nucleotide sequence ID" value="NZ_CP123759.1"/>
</dbReference>
<dbReference type="EMBL" id="CP123759">
    <property type="protein sequence ID" value="WGO84093.1"/>
    <property type="molecule type" value="Genomic_DNA"/>
</dbReference>
<dbReference type="InterPro" id="IPR018891">
    <property type="entry name" value="AIPR_C"/>
</dbReference>
<accession>A0ABY8P3L9</accession>
<feature type="domain" description="Abortive phage infection protein C-terminal" evidence="1">
    <location>
        <begin position="234"/>
        <end position="494"/>
    </location>
</feature>
<evidence type="ECO:0000313" key="2">
    <source>
        <dbReference type="EMBL" id="WGO84093.1"/>
    </source>
</evidence>
<name>A0ABY8P3L9_9GAMM</name>
<evidence type="ECO:0000313" key="3">
    <source>
        <dbReference type="Proteomes" id="UP001231859"/>
    </source>
</evidence>
<keyword evidence="3" id="KW-1185">Reference proteome</keyword>
<evidence type="ECO:0000259" key="1">
    <source>
        <dbReference type="Pfam" id="PF10592"/>
    </source>
</evidence>